<feature type="domain" description="Activator of Hsp90 ATPase homologue 1/2-like C-terminal" evidence="2">
    <location>
        <begin position="31"/>
        <end position="142"/>
    </location>
</feature>
<name>A0A2W7BZU2_9HYPH</name>
<protein>
    <submittedName>
        <fullName evidence="3">ATPase</fullName>
    </submittedName>
</protein>
<gene>
    <name evidence="3" type="ORF">B5V02_23180</name>
</gene>
<keyword evidence="4" id="KW-1185">Reference proteome</keyword>
<organism evidence="3 4">
    <name type="scientific">Mesorhizobium kowhaii</name>
    <dbReference type="NCBI Taxonomy" id="1300272"/>
    <lineage>
        <taxon>Bacteria</taxon>
        <taxon>Pseudomonadati</taxon>
        <taxon>Pseudomonadota</taxon>
        <taxon>Alphaproteobacteria</taxon>
        <taxon>Hyphomicrobiales</taxon>
        <taxon>Phyllobacteriaceae</taxon>
        <taxon>Mesorhizobium</taxon>
    </lineage>
</organism>
<dbReference type="AlphaFoldDB" id="A0A2W7BZU2"/>
<reference evidence="4" key="1">
    <citation type="submission" date="2017-03" db="EMBL/GenBank/DDBJ databases">
        <authorList>
            <person name="Safronova V.I."/>
            <person name="Sazanova A.L."/>
            <person name="Chirak E.R."/>
        </authorList>
    </citation>
    <scope>NUCLEOTIDE SEQUENCE [LARGE SCALE GENOMIC DNA]</scope>
    <source>
        <strain evidence="4">Ach-343</strain>
    </source>
</reference>
<comment type="similarity">
    <text evidence="1">Belongs to the AHA1 family.</text>
</comment>
<evidence type="ECO:0000259" key="2">
    <source>
        <dbReference type="Pfam" id="PF08327"/>
    </source>
</evidence>
<evidence type="ECO:0000313" key="4">
    <source>
        <dbReference type="Proteomes" id="UP000248616"/>
    </source>
</evidence>
<dbReference type="OrthoDB" id="9803476at2"/>
<evidence type="ECO:0000313" key="3">
    <source>
        <dbReference type="EMBL" id="PZV36114.1"/>
    </source>
</evidence>
<sequence>MKNMGSMTDQSHADSETAPDAIEFECDLAEPPEKVWRALTVPELLAAWMMPNDIKPETGSRFAFAGPDASIECEIIDAEPERLLRYSWRERPQPGDAARQDPLDSPLDSIVTFTLARTVSGGTHLRIVHDGFARTAMPEVAMTGAGCRLSLGLRNPRQPIAANTPLLLLRAA</sequence>
<dbReference type="CDD" id="cd07814">
    <property type="entry name" value="SRPBCC_CalC_Aha1-like"/>
    <property type="match status" value="1"/>
</dbReference>
<dbReference type="Gene3D" id="3.30.530.20">
    <property type="match status" value="1"/>
</dbReference>
<accession>A0A2W7BZU2</accession>
<dbReference type="Pfam" id="PF08327">
    <property type="entry name" value="AHSA1"/>
    <property type="match status" value="1"/>
</dbReference>
<proteinExistence type="inferred from homology"/>
<dbReference type="Proteomes" id="UP000248616">
    <property type="component" value="Unassembled WGS sequence"/>
</dbReference>
<comment type="caution">
    <text evidence="3">The sequence shown here is derived from an EMBL/GenBank/DDBJ whole genome shotgun (WGS) entry which is preliminary data.</text>
</comment>
<dbReference type="EMBL" id="MZXV01000051">
    <property type="protein sequence ID" value="PZV36114.1"/>
    <property type="molecule type" value="Genomic_DNA"/>
</dbReference>
<evidence type="ECO:0000256" key="1">
    <source>
        <dbReference type="ARBA" id="ARBA00006817"/>
    </source>
</evidence>
<dbReference type="InterPro" id="IPR013538">
    <property type="entry name" value="ASHA1/2-like_C"/>
</dbReference>
<dbReference type="InterPro" id="IPR023393">
    <property type="entry name" value="START-like_dom_sf"/>
</dbReference>
<dbReference type="SUPFAM" id="SSF55961">
    <property type="entry name" value="Bet v1-like"/>
    <property type="match status" value="1"/>
</dbReference>